<accession>A0A261UHF7</accession>
<feature type="compositionally biased region" description="Polar residues" evidence="1">
    <location>
        <begin position="1003"/>
        <end position="1021"/>
    </location>
</feature>
<protein>
    <submittedName>
        <fullName evidence="2">Uncharacterized protein</fullName>
    </submittedName>
</protein>
<gene>
    <name evidence="2" type="ORF">CAL28_16440</name>
</gene>
<sequence>MCDLTGLAPNTDYIITASQHGRVGGGDGWSWSDTVLAQQPLRVDALPLSFLYPPNGGHIDGDVTTFTSIFGTGTPGGQITIVSDYSATKPVYAQINAQGYWRTDSVFRFPPPSPHSEGYSVPVSQQVNGQAAPGATLRFDSWPSLKFTYPLDQTTLPSNQTSVAIKGTGLVAATVTPDLPIYPDNGAKVCDPVQIDSTGTWSCPVSNLTPAFYTLNMHQGISGQTDRPVSVHFSVARPVSIDEPIDEQAFPPQTTQVAFKGWGQPGATLKVSVPNATPCQNQVIPNSGQWACLVTGLKVGASYIATVTEGDSSAIAGGPGWLDPAVTRQFSVSGFDPLSITVPAENQVFSSTTTGITATGQAQAGAQLSINVPGAQPCQPQQAPASWQCAVSGLQPATSYLLTATQSVGGVDDAPKHADFSVATPLVVLLPKENQQLGAADTTVDISGTGQPNANVAITANPAQPCNTTADDKGRWRCMVTGLTTGTSYTAQVTQSGQGWQDPAVPRDFSVPAAQGIGIRAPRDKSVVSSNNPIDGIQIAGTGQSGAVAQVVVGSDSPRNIDIVNGAWATDPIPLSHYGVNGAPLSIVATEYVDNKPQSQATANITVAKVATVTSPRDEEEVQDIGKVTVRGQGQEGARITVNIIDGAGPKKGCGATVTQGAWSCVLTGILPGSPYTLSVLQSGQAGDWTDQPVGRVFHTRAARPIVYGHPAPGDGLPANTPYDVTGTGEPDAQLSLKLMGVIDLGFTTVQGDGTWAFTNLLSSGPGCYSLTATQMLDGYPLDQGTTQYPVGGATCPGGSPFYITEPMPDQVVVGSSYIVQGYGTPGYTVTFPNGPSCQTLVQRDGTWTCGPYPITAAGTYSVLARQTQNPSMVSGDPPTSTRRFSVLNPVAISSPADGSKTYWQANKPPPPFSVSGTATPDTWVEVSQTGGGSGDPQMVRASSAGTWSTAAVFQTPAPYPGGNCSIHACISPPLTLHVQQIYAGEVADEASVTINGEWDITQAEQGATQDQKQGSRQPVSPQGAGQGSAR</sequence>
<comment type="caution">
    <text evidence="2">The sequence shown here is derived from an EMBL/GenBank/DDBJ whole genome shotgun (WGS) entry which is preliminary data.</text>
</comment>
<dbReference type="InterPro" id="IPR013783">
    <property type="entry name" value="Ig-like_fold"/>
</dbReference>
<organism evidence="2 3">
    <name type="scientific">Bordetella genomosp. 11</name>
    <dbReference type="NCBI Taxonomy" id="1416808"/>
    <lineage>
        <taxon>Bacteria</taxon>
        <taxon>Pseudomonadati</taxon>
        <taxon>Pseudomonadota</taxon>
        <taxon>Betaproteobacteria</taxon>
        <taxon>Burkholderiales</taxon>
        <taxon>Alcaligenaceae</taxon>
        <taxon>Bordetella</taxon>
    </lineage>
</organism>
<dbReference type="Gene3D" id="2.60.40.10">
    <property type="entry name" value="Immunoglobulins"/>
    <property type="match status" value="1"/>
</dbReference>
<evidence type="ECO:0000313" key="3">
    <source>
        <dbReference type="Proteomes" id="UP000215767"/>
    </source>
</evidence>
<feature type="region of interest" description="Disordered" evidence="1">
    <location>
        <begin position="1002"/>
        <end position="1031"/>
    </location>
</feature>
<evidence type="ECO:0000256" key="1">
    <source>
        <dbReference type="SAM" id="MobiDB-lite"/>
    </source>
</evidence>
<name>A0A261UHF7_9BORD</name>
<dbReference type="EMBL" id="NEVS01000004">
    <property type="protein sequence ID" value="OZI60947.1"/>
    <property type="molecule type" value="Genomic_DNA"/>
</dbReference>
<reference evidence="3" key="1">
    <citation type="submission" date="2017-05" db="EMBL/GenBank/DDBJ databases">
        <title>Complete and WGS of Bordetella genogroups.</title>
        <authorList>
            <person name="Spilker T."/>
            <person name="Lipuma J."/>
        </authorList>
    </citation>
    <scope>NUCLEOTIDE SEQUENCE [LARGE SCALE GENOMIC DNA]</scope>
    <source>
        <strain evidence="3">AU8856</strain>
    </source>
</reference>
<keyword evidence="3" id="KW-1185">Reference proteome</keyword>
<proteinExistence type="predicted"/>
<dbReference type="AlphaFoldDB" id="A0A261UHF7"/>
<evidence type="ECO:0000313" key="2">
    <source>
        <dbReference type="EMBL" id="OZI60947.1"/>
    </source>
</evidence>
<dbReference type="Proteomes" id="UP000215767">
    <property type="component" value="Unassembled WGS sequence"/>
</dbReference>